<reference evidence="2 3" key="1">
    <citation type="submission" date="2024-05" db="EMBL/GenBank/DDBJ databases">
        <title>Genetic variation in Jamaican populations of the coffee berry borer (Hypothenemus hampei).</title>
        <authorList>
            <person name="Errbii M."/>
            <person name="Myrie A."/>
        </authorList>
    </citation>
    <scope>NUCLEOTIDE SEQUENCE [LARGE SCALE GENOMIC DNA]</scope>
    <source>
        <strain evidence="2">JA-Hopewell-2020-01-JO</strain>
        <tissue evidence="2">Whole body</tissue>
    </source>
</reference>
<proteinExistence type="predicted"/>
<accession>A0ABD1E3L9</accession>
<gene>
    <name evidence="2" type="ORF">ABEB36_015690</name>
</gene>
<feature type="compositionally biased region" description="Basic and acidic residues" evidence="1">
    <location>
        <begin position="59"/>
        <end position="72"/>
    </location>
</feature>
<evidence type="ECO:0000313" key="2">
    <source>
        <dbReference type="EMBL" id="KAL1487646.1"/>
    </source>
</evidence>
<comment type="caution">
    <text evidence="2">The sequence shown here is derived from an EMBL/GenBank/DDBJ whole genome shotgun (WGS) entry which is preliminary data.</text>
</comment>
<protein>
    <submittedName>
        <fullName evidence="2">Uncharacterized protein</fullName>
    </submittedName>
</protein>
<dbReference type="EMBL" id="JBDJPC010000023">
    <property type="protein sequence ID" value="KAL1487646.1"/>
    <property type="molecule type" value="Genomic_DNA"/>
</dbReference>
<dbReference type="Proteomes" id="UP001566132">
    <property type="component" value="Unassembled WGS sequence"/>
</dbReference>
<keyword evidence="3" id="KW-1185">Reference proteome</keyword>
<feature type="region of interest" description="Disordered" evidence="1">
    <location>
        <begin position="1"/>
        <end position="97"/>
    </location>
</feature>
<name>A0ABD1E3L9_HYPHA</name>
<feature type="compositionally biased region" description="Acidic residues" evidence="1">
    <location>
        <begin position="80"/>
        <end position="92"/>
    </location>
</feature>
<dbReference type="AlphaFoldDB" id="A0ABD1E3L9"/>
<organism evidence="2 3">
    <name type="scientific">Hypothenemus hampei</name>
    <name type="common">Coffee berry borer</name>
    <dbReference type="NCBI Taxonomy" id="57062"/>
    <lineage>
        <taxon>Eukaryota</taxon>
        <taxon>Metazoa</taxon>
        <taxon>Ecdysozoa</taxon>
        <taxon>Arthropoda</taxon>
        <taxon>Hexapoda</taxon>
        <taxon>Insecta</taxon>
        <taxon>Pterygota</taxon>
        <taxon>Neoptera</taxon>
        <taxon>Endopterygota</taxon>
        <taxon>Coleoptera</taxon>
        <taxon>Polyphaga</taxon>
        <taxon>Cucujiformia</taxon>
        <taxon>Curculionidae</taxon>
        <taxon>Scolytinae</taxon>
        <taxon>Hypothenemus</taxon>
    </lineage>
</organism>
<evidence type="ECO:0000313" key="3">
    <source>
        <dbReference type="Proteomes" id="UP001566132"/>
    </source>
</evidence>
<evidence type="ECO:0000256" key="1">
    <source>
        <dbReference type="SAM" id="MobiDB-lite"/>
    </source>
</evidence>
<sequence>MSSKLLDIPRAGPSEGGESRTPSPVEGVCPKGYGGGSKALGKRESPLTPGKDPTSATTDGRKTESADLKEPIKGNFFSIFEEESYPETDTEADPSPVDAGQEEMIMAEDHTRSDPLEQGELRKQTPIETKAENMSADKWLQNLVQHTKSAIGSSRHQKEITILSDVMIGRSKKMGETVEPQAEPAEIDSAYIQEAQELLNKRQREDSSILLGENTKKKKKTESHKKTNPAIGFVLKNLFKGARELEEAIKKCSNPRKDLKAAVQKIINLTERLKEHEPSIIQQEDTDFYKCKI</sequence>